<dbReference type="PANTHER" id="PTHR24379">
    <property type="entry name" value="KRAB AND ZINC FINGER DOMAIN-CONTAINING"/>
    <property type="match status" value="1"/>
</dbReference>
<dbReference type="PROSITE" id="PS51915">
    <property type="entry name" value="ZAD"/>
    <property type="match status" value="1"/>
</dbReference>
<keyword evidence="3 5" id="KW-0863">Zinc-finger</keyword>
<dbReference type="InterPro" id="IPR036236">
    <property type="entry name" value="Znf_C2H2_sf"/>
</dbReference>
<feature type="binding site" evidence="6">
    <location>
        <position position="48"/>
    </location>
    <ligand>
        <name>Zn(2+)</name>
        <dbReference type="ChEBI" id="CHEBI:29105"/>
    </ligand>
</feature>
<dbReference type="Proteomes" id="UP001231518">
    <property type="component" value="Chromosome 23"/>
</dbReference>
<protein>
    <submittedName>
        <fullName evidence="10">Uncharacterized protein</fullName>
    </submittedName>
</protein>
<evidence type="ECO:0000313" key="11">
    <source>
        <dbReference type="Proteomes" id="UP001231518"/>
    </source>
</evidence>
<evidence type="ECO:0000256" key="2">
    <source>
        <dbReference type="ARBA" id="ARBA00022737"/>
    </source>
</evidence>
<organism evidence="10 11">
    <name type="scientific">Mythimna separata</name>
    <name type="common">Oriental armyworm</name>
    <name type="synonym">Pseudaletia separata</name>
    <dbReference type="NCBI Taxonomy" id="271217"/>
    <lineage>
        <taxon>Eukaryota</taxon>
        <taxon>Metazoa</taxon>
        <taxon>Ecdysozoa</taxon>
        <taxon>Arthropoda</taxon>
        <taxon>Hexapoda</taxon>
        <taxon>Insecta</taxon>
        <taxon>Pterygota</taxon>
        <taxon>Neoptera</taxon>
        <taxon>Endopterygota</taxon>
        <taxon>Lepidoptera</taxon>
        <taxon>Glossata</taxon>
        <taxon>Ditrysia</taxon>
        <taxon>Noctuoidea</taxon>
        <taxon>Noctuidae</taxon>
        <taxon>Noctuinae</taxon>
        <taxon>Hadenini</taxon>
        <taxon>Mythimna</taxon>
    </lineage>
</organism>
<evidence type="ECO:0000256" key="5">
    <source>
        <dbReference type="PROSITE-ProRule" id="PRU00042"/>
    </source>
</evidence>
<dbReference type="Gene3D" id="3.30.160.60">
    <property type="entry name" value="Classic Zinc Finger"/>
    <property type="match status" value="5"/>
</dbReference>
<evidence type="ECO:0000259" key="8">
    <source>
        <dbReference type="PROSITE" id="PS50157"/>
    </source>
</evidence>
<dbReference type="EMBL" id="JARGEI010000023">
    <property type="protein sequence ID" value="KAJ8710001.1"/>
    <property type="molecule type" value="Genomic_DNA"/>
</dbReference>
<feature type="region of interest" description="Disordered" evidence="7">
    <location>
        <begin position="625"/>
        <end position="659"/>
    </location>
</feature>
<feature type="binding site" evidence="6">
    <location>
        <position position="10"/>
    </location>
    <ligand>
        <name>Zn(2+)</name>
        <dbReference type="ChEBI" id="CHEBI:29105"/>
    </ligand>
</feature>
<dbReference type="FunFam" id="3.30.160.60:FF:000358">
    <property type="entry name" value="zinc finger protein 24"/>
    <property type="match status" value="1"/>
</dbReference>
<keyword evidence="1 6" id="KW-0479">Metal-binding</keyword>
<name>A0AAD8DN54_MYTSE</name>
<evidence type="ECO:0000256" key="4">
    <source>
        <dbReference type="ARBA" id="ARBA00022833"/>
    </source>
</evidence>
<dbReference type="GO" id="GO:0006355">
    <property type="term" value="P:regulation of DNA-templated transcription"/>
    <property type="evidence" value="ECO:0007669"/>
    <property type="project" value="UniProtKB-ARBA"/>
</dbReference>
<accession>A0AAD8DN54</accession>
<dbReference type="InterPro" id="IPR013087">
    <property type="entry name" value="Znf_C2H2_type"/>
</dbReference>
<dbReference type="AlphaFoldDB" id="A0AAD8DN54"/>
<reference evidence="10" key="1">
    <citation type="submission" date="2023-03" db="EMBL/GenBank/DDBJ databases">
        <title>Chromosome-level genomes of two armyworms, Mythimna separata and Mythimna loreyi, provide insights into the biosynthesis and reception of sex pheromones.</title>
        <authorList>
            <person name="Zhao H."/>
        </authorList>
    </citation>
    <scope>NUCLEOTIDE SEQUENCE</scope>
    <source>
        <strain evidence="10">BeijingLab</strain>
        <tissue evidence="10">Pupa</tissue>
    </source>
</reference>
<evidence type="ECO:0000259" key="9">
    <source>
        <dbReference type="PROSITE" id="PS51915"/>
    </source>
</evidence>
<feature type="domain" description="C2H2-type" evidence="8">
    <location>
        <begin position="568"/>
        <end position="595"/>
    </location>
</feature>
<dbReference type="PROSITE" id="PS50157">
    <property type="entry name" value="ZINC_FINGER_C2H2_2"/>
    <property type="match status" value="6"/>
</dbReference>
<evidence type="ECO:0000313" key="10">
    <source>
        <dbReference type="EMBL" id="KAJ8710001.1"/>
    </source>
</evidence>
<keyword evidence="4 6" id="KW-0862">Zinc</keyword>
<comment type="caution">
    <text evidence="10">The sequence shown here is derived from an EMBL/GenBank/DDBJ whole genome shotgun (WGS) entry which is preliminary data.</text>
</comment>
<dbReference type="PANTHER" id="PTHR24379:SF121">
    <property type="entry name" value="C2H2-TYPE DOMAIN-CONTAINING PROTEIN"/>
    <property type="match status" value="1"/>
</dbReference>
<feature type="domain" description="C2H2-type" evidence="8">
    <location>
        <begin position="505"/>
        <end position="533"/>
    </location>
</feature>
<feature type="binding site" evidence="6">
    <location>
        <position position="51"/>
    </location>
    <ligand>
        <name>Zn(2+)</name>
        <dbReference type="ChEBI" id="CHEBI:29105"/>
    </ligand>
</feature>
<sequence length="659" mass="77810">MSDLKVCRICLSKGVKVYNYDSFHLKQYYEEIMCKKANVKDVLPNYFCYECAAILYKFHKFKEKCWTGEKTLQQLLWRGSITLSSISQIDRQDKNLQSPIDLITVNERVRTYIIKSKTLSKTLIKKIEIPEIEECELNYDSDNSLDNKNLAEIKNEMINEKPQVEIEKTNVDVEMSKEEKTVPDLEGDRMFSDAESWLESTDDLYKPAIKEEIAIEGNFDVNTEQAQSDDEIALNKNHKEKKRKKTKTNKSFVGEKAKRFEVYNDKKNFLDPKHWLKINLTEEEALEEFRTRALDRKYVSAAYKCTDCYKGFSKEDMLNRHIKLRHSESLGPVVCRFCSMRFKWKCYLTRHITQHYTKYKCLRCDLMCPLKNTALFHNEYHNGVIRKCMHCGEEFRHLSTYYTHLRTHRSEYVCTLCGASFVSTMGLNMHKRTMHINTVVNPEEAVNTYCERCDIKFETRKAYEEHLFHSAKHAEGIEDLTFETPAPSIPKRRKKLLRRNPRKFTPCNICKRNFSSQTAYLKHHSAEHKDEPLPSKEEQRHICEICGASLAAGSVASHLNTHTRERMYTCSTCRMQFNSKGSMTRHQLTHTGEKPYECSMCEKRFTQKCSMKLHYRTFHLKEPYPKRNRRKNAGIQQEIEGYRINEKDSEETQKVDRWR</sequence>
<feature type="binding site" evidence="6">
    <location>
        <position position="7"/>
    </location>
    <ligand>
        <name>Zn(2+)</name>
        <dbReference type="ChEBI" id="CHEBI:29105"/>
    </ligand>
</feature>
<evidence type="ECO:0000256" key="6">
    <source>
        <dbReference type="PROSITE-ProRule" id="PRU01263"/>
    </source>
</evidence>
<gene>
    <name evidence="10" type="ORF">PYW07_009367</name>
</gene>
<feature type="domain" description="C2H2-type" evidence="8">
    <location>
        <begin position="386"/>
        <end position="413"/>
    </location>
</feature>
<dbReference type="SMART" id="SM00355">
    <property type="entry name" value="ZnF_C2H2"/>
    <property type="match status" value="10"/>
</dbReference>
<dbReference type="InterPro" id="IPR012934">
    <property type="entry name" value="Znf_AD"/>
</dbReference>
<dbReference type="Pfam" id="PF13912">
    <property type="entry name" value="zf-C2H2_6"/>
    <property type="match status" value="1"/>
</dbReference>
<feature type="compositionally biased region" description="Basic and acidic residues" evidence="7">
    <location>
        <begin position="640"/>
        <end position="659"/>
    </location>
</feature>
<dbReference type="SMART" id="SM00868">
    <property type="entry name" value="zf-AD"/>
    <property type="match status" value="1"/>
</dbReference>
<dbReference type="PROSITE" id="PS00028">
    <property type="entry name" value="ZINC_FINGER_C2H2_1"/>
    <property type="match status" value="7"/>
</dbReference>
<evidence type="ECO:0000256" key="3">
    <source>
        <dbReference type="ARBA" id="ARBA00022771"/>
    </source>
</evidence>
<keyword evidence="2" id="KW-0677">Repeat</keyword>
<dbReference type="FunFam" id="3.30.160.60:FF:002343">
    <property type="entry name" value="Zinc finger protein 33A"/>
    <property type="match status" value="1"/>
</dbReference>
<dbReference type="Pfam" id="PF00096">
    <property type="entry name" value="zf-C2H2"/>
    <property type="match status" value="2"/>
</dbReference>
<feature type="domain" description="ZAD" evidence="9">
    <location>
        <begin position="5"/>
        <end position="75"/>
    </location>
</feature>
<keyword evidence="11" id="KW-1185">Reference proteome</keyword>
<dbReference type="GO" id="GO:0008270">
    <property type="term" value="F:zinc ion binding"/>
    <property type="evidence" value="ECO:0007669"/>
    <property type="project" value="UniProtKB-UniRule"/>
</dbReference>
<feature type="domain" description="C2H2-type" evidence="8">
    <location>
        <begin position="412"/>
        <end position="435"/>
    </location>
</feature>
<dbReference type="SUPFAM" id="SSF57716">
    <property type="entry name" value="Glucocorticoid receptor-like (DNA-binding domain)"/>
    <property type="match status" value="1"/>
</dbReference>
<feature type="domain" description="C2H2-type" evidence="8">
    <location>
        <begin position="303"/>
        <end position="327"/>
    </location>
</feature>
<dbReference type="SUPFAM" id="SSF57667">
    <property type="entry name" value="beta-beta-alpha zinc fingers"/>
    <property type="match status" value="3"/>
</dbReference>
<evidence type="ECO:0000256" key="7">
    <source>
        <dbReference type="SAM" id="MobiDB-lite"/>
    </source>
</evidence>
<dbReference type="GO" id="GO:0005634">
    <property type="term" value="C:nucleus"/>
    <property type="evidence" value="ECO:0007669"/>
    <property type="project" value="InterPro"/>
</dbReference>
<proteinExistence type="predicted"/>
<evidence type="ECO:0000256" key="1">
    <source>
        <dbReference type="ARBA" id="ARBA00022723"/>
    </source>
</evidence>
<feature type="domain" description="C2H2-type" evidence="8">
    <location>
        <begin position="596"/>
        <end position="624"/>
    </location>
</feature>